<reference evidence="2 3" key="1">
    <citation type="submission" date="2024-04" db="EMBL/GenBank/DDBJ databases">
        <title>Symmetric and asymmetric DNA N6-adenine methylation regulates different biological responses in Mucorales.</title>
        <authorList>
            <consortium name="Lawrence Berkeley National Laboratory"/>
            <person name="Lax C."/>
            <person name="Mondo S.J."/>
            <person name="Osorio-Concepcion M."/>
            <person name="Muszewska A."/>
            <person name="Corrochano-Luque M."/>
            <person name="Gutierrez G."/>
            <person name="Riley R."/>
            <person name="Lipzen A."/>
            <person name="Guo J."/>
            <person name="Hundley H."/>
            <person name="Amirebrahimi M."/>
            <person name="Ng V."/>
            <person name="Lorenzo-Gutierrez D."/>
            <person name="Binder U."/>
            <person name="Yang J."/>
            <person name="Song Y."/>
            <person name="Canovas D."/>
            <person name="Navarro E."/>
            <person name="Freitag M."/>
            <person name="Gabaldon T."/>
            <person name="Grigoriev I.V."/>
            <person name="Corrochano L.M."/>
            <person name="Nicolas F.E."/>
            <person name="Garre V."/>
        </authorList>
    </citation>
    <scope>NUCLEOTIDE SEQUENCE [LARGE SCALE GENOMIC DNA]</scope>
    <source>
        <strain evidence="2 3">L51</strain>
    </source>
</reference>
<proteinExistence type="predicted"/>
<keyword evidence="1" id="KW-0732">Signal</keyword>
<dbReference type="PANTHER" id="PTHR37475">
    <property type="entry name" value="ZYGOTE-SPECIFIC CLASS V COPY B GENE PROTEIN"/>
    <property type="match status" value="1"/>
</dbReference>
<evidence type="ECO:0000313" key="2">
    <source>
        <dbReference type="EMBL" id="KAL0096176.1"/>
    </source>
</evidence>
<accession>A0ABR3BBE5</accession>
<dbReference type="PANTHER" id="PTHR37475:SF1">
    <property type="entry name" value="ZYGOTE-SPECIFIC PROTEIN"/>
    <property type="match status" value="1"/>
</dbReference>
<dbReference type="Proteomes" id="UP001448207">
    <property type="component" value="Unassembled WGS sequence"/>
</dbReference>
<feature type="chain" id="PRO_5046342286" evidence="1">
    <location>
        <begin position="21"/>
        <end position="78"/>
    </location>
</feature>
<sequence>MRFVVLIILFLWSFTSLVCANMFAYSLCQSACCYGAVVCYKASGAVFGTIKSSNAPQSILICNGVLGACSSKCAVNFL</sequence>
<gene>
    <name evidence="2" type="ORF">J3Q64DRAFT_1633120</name>
</gene>
<protein>
    <submittedName>
        <fullName evidence="2">Uncharacterized protein</fullName>
    </submittedName>
</protein>
<feature type="signal peptide" evidence="1">
    <location>
        <begin position="1"/>
        <end position="20"/>
    </location>
</feature>
<evidence type="ECO:0000256" key="1">
    <source>
        <dbReference type="SAM" id="SignalP"/>
    </source>
</evidence>
<comment type="caution">
    <text evidence="2">The sequence shown here is derived from an EMBL/GenBank/DDBJ whole genome shotgun (WGS) entry which is preliminary data.</text>
</comment>
<evidence type="ECO:0000313" key="3">
    <source>
        <dbReference type="Proteomes" id="UP001448207"/>
    </source>
</evidence>
<name>A0ABR3BBE5_PHYBL</name>
<organism evidence="2 3">
    <name type="scientific">Phycomyces blakesleeanus</name>
    <dbReference type="NCBI Taxonomy" id="4837"/>
    <lineage>
        <taxon>Eukaryota</taxon>
        <taxon>Fungi</taxon>
        <taxon>Fungi incertae sedis</taxon>
        <taxon>Mucoromycota</taxon>
        <taxon>Mucoromycotina</taxon>
        <taxon>Mucoromycetes</taxon>
        <taxon>Mucorales</taxon>
        <taxon>Phycomycetaceae</taxon>
        <taxon>Phycomyces</taxon>
    </lineage>
</organism>
<keyword evidence="3" id="KW-1185">Reference proteome</keyword>
<dbReference type="EMBL" id="JBCLYO010000001">
    <property type="protein sequence ID" value="KAL0096176.1"/>
    <property type="molecule type" value="Genomic_DNA"/>
</dbReference>